<evidence type="ECO:0000256" key="2">
    <source>
        <dbReference type="ARBA" id="ARBA00022679"/>
    </source>
</evidence>
<reference evidence="4 5" key="1">
    <citation type="journal article" date="2021" name="Microb. Ecol.">
        <title>Candidatus Mesenet longicola: Novel Endosymbionts of Brontispa longissima that Induce Cytoplasmic Incompatibility.</title>
        <authorList>
            <person name="Takano S."/>
            <person name="Gotoh Y."/>
            <person name="Hayashi T."/>
        </authorList>
    </citation>
    <scope>NUCLEOTIDE SEQUENCE [LARGE SCALE GENOMIC DNA]</scope>
    <source>
        <strain evidence="4">L5</strain>
    </source>
</reference>
<dbReference type="Proteomes" id="UP000637906">
    <property type="component" value="Unassembled WGS sequence"/>
</dbReference>
<keyword evidence="5" id="KW-1185">Reference proteome</keyword>
<dbReference type="EMBL" id="BNGU01000011">
    <property type="protein sequence ID" value="GHM59399.1"/>
    <property type="molecule type" value="Genomic_DNA"/>
</dbReference>
<dbReference type="GO" id="GO:0008168">
    <property type="term" value="F:methyltransferase activity"/>
    <property type="evidence" value="ECO:0007669"/>
    <property type="project" value="UniProtKB-KW"/>
</dbReference>
<evidence type="ECO:0000259" key="3">
    <source>
        <dbReference type="Pfam" id="PF13649"/>
    </source>
</evidence>
<gene>
    <name evidence="4" type="primary">bioC</name>
    <name evidence="4" type="ORF">sL5_03920</name>
</gene>
<sequence>MQKKCAAKLVNILINHFPKFYPQSILDLGTGTGYIAEILLKNFPKSKYALNDISPNMLAKAKKKLIGYEKIRFILDDMETQNFGFHDLIISNLAFQWVNDLKGMIERAYKNSSVLAFSCLLDGTFDEWSKIFIELSLPVPTYKYSLKQELENHLLALKPEKYFFDSQEFILEFVNSSEFIKYLKNLGANQGSKVILPSDLKQVIKTYTDKINITYKVFFGVLSKCKFS</sequence>
<dbReference type="PANTHER" id="PTHR43861">
    <property type="entry name" value="TRANS-ACONITATE 2-METHYLTRANSFERASE-RELATED"/>
    <property type="match status" value="1"/>
</dbReference>
<dbReference type="GO" id="GO:0032259">
    <property type="term" value="P:methylation"/>
    <property type="evidence" value="ECO:0007669"/>
    <property type="project" value="UniProtKB-KW"/>
</dbReference>
<dbReference type="InterPro" id="IPR029063">
    <property type="entry name" value="SAM-dependent_MTases_sf"/>
</dbReference>
<evidence type="ECO:0000313" key="5">
    <source>
        <dbReference type="Proteomes" id="UP000637906"/>
    </source>
</evidence>
<organism evidence="4 5">
    <name type="scientific">Candidatus Mesenet longicola</name>
    <dbReference type="NCBI Taxonomy" id="1892558"/>
    <lineage>
        <taxon>Bacteria</taxon>
        <taxon>Pseudomonadati</taxon>
        <taxon>Pseudomonadota</taxon>
        <taxon>Alphaproteobacteria</taxon>
        <taxon>Rickettsiales</taxon>
        <taxon>Anaplasmataceae</taxon>
        <taxon>Candidatus Mesenet</taxon>
    </lineage>
</organism>
<evidence type="ECO:0000313" key="4">
    <source>
        <dbReference type="EMBL" id="GHM59399.1"/>
    </source>
</evidence>
<dbReference type="InterPro" id="IPR041698">
    <property type="entry name" value="Methyltransf_25"/>
</dbReference>
<keyword evidence="2" id="KW-0808">Transferase</keyword>
<dbReference type="PANTHER" id="PTHR43861:SF1">
    <property type="entry name" value="TRANS-ACONITATE 2-METHYLTRANSFERASE"/>
    <property type="match status" value="1"/>
</dbReference>
<keyword evidence="1" id="KW-0489">Methyltransferase</keyword>
<dbReference type="Pfam" id="PF13649">
    <property type="entry name" value="Methyltransf_25"/>
    <property type="match status" value="1"/>
</dbReference>
<evidence type="ECO:0000256" key="1">
    <source>
        <dbReference type="ARBA" id="ARBA00022603"/>
    </source>
</evidence>
<accession>A0A8J3HUT4</accession>
<proteinExistence type="predicted"/>
<dbReference type="SUPFAM" id="SSF53335">
    <property type="entry name" value="S-adenosyl-L-methionine-dependent methyltransferases"/>
    <property type="match status" value="1"/>
</dbReference>
<comment type="caution">
    <text evidence="4">The sequence shown here is derived from an EMBL/GenBank/DDBJ whole genome shotgun (WGS) entry which is preliminary data.</text>
</comment>
<feature type="domain" description="Methyltransferase" evidence="3">
    <location>
        <begin position="25"/>
        <end position="109"/>
    </location>
</feature>
<dbReference type="AlphaFoldDB" id="A0A8J3HUT4"/>
<dbReference type="CDD" id="cd02440">
    <property type="entry name" value="AdoMet_MTases"/>
    <property type="match status" value="1"/>
</dbReference>
<name>A0A8J3HUT4_9RICK</name>
<dbReference type="Gene3D" id="3.40.50.150">
    <property type="entry name" value="Vaccinia Virus protein VP39"/>
    <property type="match status" value="1"/>
</dbReference>
<protein>
    <submittedName>
        <fullName evidence="4">Malonyl-[acyl-carrier protein] O-methyltransferase</fullName>
    </submittedName>
</protein>